<evidence type="ECO:0000313" key="3">
    <source>
        <dbReference type="EMBL" id="ADZ71560.1"/>
    </source>
</evidence>
<evidence type="ECO:0000259" key="2">
    <source>
        <dbReference type="Pfam" id="PF00857"/>
    </source>
</evidence>
<dbReference type="InterPro" id="IPR050272">
    <property type="entry name" value="Isochorismatase-like_hydrls"/>
</dbReference>
<dbReference type="KEGG" id="pgv:SL003B_3138"/>
<keyword evidence="4" id="KW-1185">Reference proteome</keyword>
<dbReference type="InterPro" id="IPR000868">
    <property type="entry name" value="Isochorismatase-like_dom"/>
</dbReference>
<dbReference type="STRING" id="991905.SL003B_3138"/>
<organism evidence="3 4">
    <name type="scientific">Polymorphum gilvum (strain LMG 25793 / CGMCC 1.9160 / SL003B-26A1)</name>
    <dbReference type="NCBI Taxonomy" id="991905"/>
    <lineage>
        <taxon>Bacteria</taxon>
        <taxon>Pseudomonadati</taxon>
        <taxon>Pseudomonadota</taxon>
        <taxon>Alphaproteobacteria</taxon>
        <taxon>Rhodobacterales</taxon>
        <taxon>Paracoccaceae</taxon>
        <taxon>Polymorphum</taxon>
    </lineage>
</organism>
<accession>F2IWY3</accession>
<gene>
    <name evidence="3" type="ordered locus">SL003B_3138</name>
</gene>
<dbReference type="HOGENOM" id="CLU_068979_8_2_5"/>
<dbReference type="EMBL" id="CP002568">
    <property type="protein sequence ID" value="ADZ71560.1"/>
    <property type="molecule type" value="Genomic_DNA"/>
</dbReference>
<dbReference type="GO" id="GO:0016787">
    <property type="term" value="F:hydrolase activity"/>
    <property type="evidence" value="ECO:0007669"/>
    <property type="project" value="UniProtKB-KW"/>
</dbReference>
<feature type="domain" description="Isochorismatase-like" evidence="2">
    <location>
        <begin position="45"/>
        <end position="227"/>
    </location>
</feature>
<protein>
    <submittedName>
        <fullName evidence="3">Isochorismatase transposase</fullName>
    </submittedName>
</protein>
<name>F2IWY3_POLGS</name>
<keyword evidence="1" id="KW-0378">Hydrolase</keyword>
<dbReference type="Proteomes" id="UP000008130">
    <property type="component" value="Chromosome"/>
</dbReference>
<dbReference type="PATRIC" id="fig|991905.3.peg.3223"/>
<dbReference type="Gene3D" id="3.40.50.850">
    <property type="entry name" value="Isochorismatase-like"/>
    <property type="match status" value="1"/>
</dbReference>
<evidence type="ECO:0000256" key="1">
    <source>
        <dbReference type="ARBA" id="ARBA00022801"/>
    </source>
</evidence>
<dbReference type="InterPro" id="IPR036380">
    <property type="entry name" value="Isochorismatase-like_sf"/>
</dbReference>
<proteinExistence type="predicted"/>
<dbReference type="AlphaFoldDB" id="F2IWY3"/>
<dbReference type="PANTHER" id="PTHR43540">
    <property type="entry name" value="PEROXYUREIDOACRYLATE/UREIDOACRYLATE AMIDOHYDROLASE-RELATED"/>
    <property type="match status" value="1"/>
</dbReference>
<dbReference type="PANTHER" id="PTHR43540:SF6">
    <property type="entry name" value="ISOCHORISMATASE-LIKE DOMAIN-CONTAINING PROTEIN"/>
    <property type="match status" value="1"/>
</dbReference>
<dbReference type="Pfam" id="PF00857">
    <property type="entry name" value="Isochorismatase"/>
    <property type="match status" value="1"/>
</dbReference>
<reference evidence="3 4" key="1">
    <citation type="journal article" date="2011" name="J. Bacteriol.">
        <title>Complete genome sequence of Polymorphum gilvum SL003B-26A1T, a crude oil-degrading bacterium from oil-polluted saline soil.</title>
        <authorList>
            <person name="Li S.G."/>
            <person name="Tang Y.Q."/>
            <person name="Nie Y."/>
            <person name="Cai M."/>
            <person name="Wu X.L."/>
        </authorList>
    </citation>
    <scope>NUCLEOTIDE SEQUENCE [LARGE SCALE GENOMIC DNA]</scope>
    <source>
        <strain evidence="4">LMG 25793 / CGMCC 1.9160 / SL003B-26A1</strain>
    </source>
</reference>
<dbReference type="eggNOG" id="COG1335">
    <property type="taxonomic scope" value="Bacteria"/>
</dbReference>
<dbReference type="SUPFAM" id="SSF52499">
    <property type="entry name" value="Isochorismatase-like hydrolases"/>
    <property type="match status" value="1"/>
</dbReference>
<evidence type="ECO:0000313" key="4">
    <source>
        <dbReference type="Proteomes" id="UP000008130"/>
    </source>
</evidence>
<dbReference type="CDD" id="cd00431">
    <property type="entry name" value="cysteine_hydrolases"/>
    <property type="match status" value="1"/>
</dbReference>
<sequence length="234" mass="26489">MWKPMFREELMTKPVPFQMPQYVIDRVMKKRGRLRVFDRFDACESALVVVDMQSFYVSDVPPAIAIIPNINRLADAFRARGGLVAWVKMTAGRDGESLWPLYHDYFFTEVNAARHRDNLTEGASGHEIHPDLAVMPEDICASKSRFSAFLPGKSELPEMLAERGIRNVAITGMLTNFCCETSARDAMMLDYRVAMVSDANAARYEEDHNIGFSTVYQSFGDVVTTDEMVNEILV</sequence>